<evidence type="ECO:0000313" key="3">
    <source>
        <dbReference type="EMBL" id="EYC24294.1"/>
    </source>
</evidence>
<sequence>MHWTLLLLSFSCAVGYVFDCLDNCECDTEDEVVHCHNGDRTELALPHGQRLRGFPVIGLTYNNIVRLPDEATLLSKFPDLKVIDVERNPNFDCDSLSDYDRVKIVSDCFKNVSEISRVPRIFRPTRSRCYTNTYSDRCARRHSFLISIDCGRGVAGVVAGPQSIRIKWECDLSCQAARHYAKLHEYVLHLWEILKQKYNDFDMDATLRQVQEFFKEVVRRVNQFSTDVQVNLKKATAKSAEAEEATPMPELRPVDTEA</sequence>
<dbReference type="Proteomes" id="UP000024635">
    <property type="component" value="Unassembled WGS sequence"/>
</dbReference>
<dbReference type="EMBL" id="JARK01001350">
    <property type="protein sequence ID" value="EYC24294.1"/>
    <property type="molecule type" value="Genomic_DNA"/>
</dbReference>
<dbReference type="Gene3D" id="3.80.10.10">
    <property type="entry name" value="Ribonuclease Inhibitor"/>
    <property type="match status" value="1"/>
</dbReference>
<feature type="chain" id="PRO_5012745783" description="LRRNT domain-containing protein" evidence="2">
    <location>
        <begin position="16"/>
        <end position="258"/>
    </location>
</feature>
<dbReference type="OrthoDB" id="5834526at2759"/>
<accession>A0A016V9E2</accession>
<evidence type="ECO:0000313" key="4">
    <source>
        <dbReference type="Proteomes" id="UP000024635"/>
    </source>
</evidence>
<keyword evidence="2" id="KW-0732">Signal</keyword>
<protein>
    <recommendedName>
        <fullName evidence="5">LRRNT domain-containing protein</fullName>
    </recommendedName>
</protein>
<feature type="region of interest" description="Disordered" evidence="1">
    <location>
        <begin position="237"/>
        <end position="258"/>
    </location>
</feature>
<organism evidence="3 4">
    <name type="scientific">Ancylostoma ceylanicum</name>
    <dbReference type="NCBI Taxonomy" id="53326"/>
    <lineage>
        <taxon>Eukaryota</taxon>
        <taxon>Metazoa</taxon>
        <taxon>Ecdysozoa</taxon>
        <taxon>Nematoda</taxon>
        <taxon>Chromadorea</taxon>
        <taxon>Rhabditida</taxon>
        <taxon>Rhabditina</taxon>
        <taxon>Rhabditomorpha</taxon>
        <taxon>Strongyloidea</taxon>
        <taxon>Ancylostomatidae</taxon>
        <taxon>Ancylostomatinae</taxon>
        <taxon>Ancylostoma</taxon>
    </lineage>
</organism>
<keyword evidence="4" id="KW-1185">Reference proteome</keyword>
<evidence type="ECO:0000256" key="1">
    <source>
        <dbReference type="SAM" id="MobiDB-lite"/>
    </source>
</evidence>
<feature type="signal peptide" evidence="2">
    <location>
        <begin position="1"/>
        <end position="15"/>
    </location>
</feature>
<comment type="caution">
    <text evidence="3">The sequence shown here is derived from an EMBL/GenBank/DDBJ whole genome shotgun (WGS) entry which is preliminary data.</text>
</comment>
<name>A0A016V9E2_9BILA</name>
<evidence type="ECO:0000256" key="2">
    <source>
        <dbReference type="SAM" id="SignalP"/>
    </source>
</evidence>
<dbReference type="PANTHER" id="PTHR39385:SF2">
    <property type="entry name" value="SLIT-LIKE 3 PROTEIN"/>
    <property type="match status" value="1"/>
</dbReference>
<reference evidence="4" key="1">
    <citation type="journal article" date="2015" name="Nat. Genet.">
        <title>The genome and transcriptome of the zoonotic hookworm Ancylostoma ceylanicum identify infection-specific gene families.</title>
        <authorList>
            <person name="Schwarz E.M."/>
            <person name="Hu Y."/>
            <person name="Antoshechkin I."/>
            <person name="Miller M.M."/>
            <person name="Sternberg P.W."/>
            <person name="Aroian R.V."/>
        </authorList>
    </citation>
    <scope>NUCLEOTIDE SEQUENCE</scope>
    <source>
        <strain evidence="4">HY135</strain>
    </source>
</reference>
<dbReference type="InterPro" id="IPR032675">
    <property type="entry name" value="LRR_dom_sf"/>
</dbReference>
<dbReference type="AlphaFoldDB" id="A0A016V9E2"/>
<proteinExistence type="predicted"/>
<gene>
    <name evidence="3" type="primary">Acey_s0014.g2424</name>
    <name evidence="3" type="synonym">Acey-Y53H1B.2</name>
    <name evidence="3" type="ORF">Y032_0014g2424</name>
</gene>
<evidence type="ECO:0008006" key="5">
    <source>
        <dbReference type="Google" id="ProtNLM"/>
    </source>
</evidence>
<dbReference type="PANTHER" id="PTHR39385">
    <property type="entry name" value="PROTEIN CBG20422"/>
    <property type="match status" value="1"/>
</dbReference>